<organism evidence="1 2">
    <name type="scientific">Pseudomonas putida</name>
    <name type="common">Arthrobacter siderocapsulatus</name>
    <dbReference type="NCBI Taxonomy" id="303"/>
    <lineage>
        <taxon>Bacteria</taxon>
        <taxon>Pseudomonadati</taxon>
        <taxon>Pseudomonadota</taxon>
        <taxon>Gammaproteobacteria</taxon>
        <taxon>Pseudomonadales</taxon>
        <taxon>Pseudomonadaceae</taxon>
        <taxon>Pseudomonas</taxon>
    </lineage>
</organism>
<accession>A0A3M8SDT6</accession>
<dbReference type="Proteomes" id="UP000278162">
    <property type="component" value="Unassembled WGS sequence"/>
</dbReference>
<evidence type="ECO:0000313" key="1">
    <source>
        <dbReference type="EMBL" id="RNF77846.1"/>
    </source>
</evidence>
<protein>
    <submittedName>
        <fullName evidence="1">Uncharacterized protein</fullName>
    </submittedName>
</protein>
<reference evidence="1 2" key="1">
    <citation type="submission" date="2018-10" db="EMBL/GenBank/DDBJ databases">
        <title>An outbreak of IMP-63 producing strain in France.</title>
        <authorList>
            <person name="Bour M."/>
            <person name="Liapis E."/>
            <person name="Plesiat P."/>
        </authorList>
    </citation>
    <scope>NUCLEOTIDE SEQUENCE [LARGE SCALE GENOMIC DNA]</scope>
    <source>
        <strain evidence="1 2">12917</strain>
    </source>
</reference>
<comment type="caution">
    <text evidence="1">The sequence shown here is derived from an EMBL/GenBank/DDBJ whole genome shotgun (WGS) entry which is preliminary data.</text>
</comment>
<proteinExistence type="predicted"/>
<evidence type="ECO:0000313" key="2">
    <source>
        <dbReference type="Proteomes" id="UP000278162"/>
    </source>
</evidence>
<dbReference type="AlphaFoldDB" id="A0A3M8SDT6"/>
<name>A0A3M8SDT6_PSEPU</name>
<dbReference type="EMBL" id="RJAI01000102">
    <property type="protein sequence ID" value="RNF77846.1"/>
    <property type="molecule type" value="Genomic_DNA"/>
</dbReference>
<gene>
    <name evidence="1" type="ORF">EFK07_29375</name>
</gene>
<sequence length="62" mass="6548">MENPAKDPILIDVGCPSLGYWGPNWMVTDGNFHAQAAQQQGAAEPGRAKEIGGLVPRVGPAY</sequence>